<dbReference type="GO" id="GO:0009231">
    <property type="term" value="P:riboflavin biosynthetic process"/>
    <property type="evidence" value="ECO:0007669"/>
    <property type="project" value="TreeGrafter"/>
</dbReference>
<keyword evidence="2 4" id="KW-0378">Hydrolase</keyword>
<evidence type="ECO:0000256" key="3">
    <source>
        <dbReference type="ARBA" id="ARBA00022842"/>
    </source>
</evidence>
<dbReference type="AlphaFoldDB" id="A0A1V4AZ82"/>
<sequence length="239" mass="27381">MKYYRSLQPFKLISFDLDDTLYDNSEVIRLAELNFVASLQQESQIPQLDLSYWQVWKKRVEQQDPLLCEDVVAWRLATIRQLLTFHGKSAVEIEQISAQSMAVFVQWRHKVAVPQQSFTVLAKLKPHFILTVITNGNVEPERIGFDHFDWVLRGGEHGRAKPHGDLFWQTAQRFNLKPEEILHVGDNLVTDVQGAIQAGCQAVWLNLSGKSLNDFPEAKLLPTSEMTNLEQLLELAVKS</sequence>
<dbReference type="STRING" id="733.B0186_09500"/>
<dbReference type="NCBIfam" id="TIGR01549">
    <property type="entry name" value="HAD-SF-IA-v1"/>
    <property type="match status" value="1"/>
</dbReference>
<dbReference type="SFLD" id="SFLDS00003">
    <property type="entry name" value="Haloacid_Dehalogenase"/>
    <property type="match status" value="1"/>
</dbReference>
<keyword evidence="3" id="KW-0460">Magnesium</keyword>
<dbReference type="PANTHER" id="PTHR46470:SF4">
    <property type="entry name" value="5-AMINO-6-(5-PHOSPHO-D-RIBITYLAMINO)URACIL PHOSPHATASE YIGB"/>
    <property type="match status" value="1"/>
</dbReference>
<dbReference type="Gene3D" id="1.20.120.1600">
    <property type="match status" value="1"/>
</dbReference>
<dbReference type="Pfam" id="PF00702">
    <property type="entry name" value="Hydrolase"/>
    <property type="match status" value="1"/>
</dbReference>
<protein>
    <submittedName>
        <fullName evidence="4">Hydrolase</fullName>
        <ecNumber evidence="4">3.-.-.-</ecNumber>
    </submittedName>
</protein>
<keyword evidence="5" id="KW-1185">Reference proteome</keyword>
<name>A0A1V4AZ82_9PAST</name>
<organism evidence="4 5">
    <name type="scientific">Canicola haemoglobinophilus</name>
    <dbReference type="NCBI Taxonomy" id="733"/>
    <lineage>
        <taxon>Bacteria</taxon>
        <taxon>Pseudomonadati</taxon>
        <taxon>Pseudomonadota</taxon>
        <taxon>Gammaproteobacteria</taxon>
        <taxon>Pasteurellales</taxon>
        <taxon>Pasteurellaceae</taxon>
        <taxon>Canicola</taxon>
    </lineage>
</organism>
<dbReference type="InterPro" id="IPR006439">
    <property type="entry name" value="HAD-SF_hydro_IA"/>
</dbReference>
<evidence type="ECO:0000313" key="4">
    <source>
        <dbReference type="EMBL" id="STO59220.1"/>
    </source>
</evidence>
<dbReference type="EMBL" id="UGHF01000001">
    <property type="protein sequence ID" value="STO59220.1"/>
    <property type="molecule type" value="Genomic_DNA"/>
</dbReference>
<dbReference type="NCBIfam" id="TIGR01509">
    <property type="entry name" value="HAD-SF-IA-v3"/>
    <property type="match status" value="1"/>
</dbReference>
<dbReference type="SUPFAM" id="SSF56784">
    <property type="entry name" value="HAD-like"/>
    <property type="match status" value="1"/>
</dbReference>
<dbReference type="EC" id="3.-.-.-" evidence="4"/>
<evidence type="ECO:0000313" key="5">
    <source>
        <dbReference type="Proteomes" id="UP000254329"/>
    </source>
</evidence>
<dbReference type="InterPro" id="IPR036412">
    <property type="entry name" value="HAD-like_sf"/>
</dbReference>
<accession>A0A1V4AZ82</accession>
<evidence type="ECO:0000256" key="1">
    <source>
        <dbReference type="ARBA" id="ARBA00001946"/>
    </source>
</evidence>
<dbReference type="RefSeq" id="WP_078219137.1">
    <property type="nucleotide sequence ID" value="NZ_MUXZ01000032.1"/>
</dbReference>
<dbReference type="PANTHER" id="PTHR46470">
    <property type="entry name" value="N-ACYLNEURAMINATE-9-PHOSPHATASE"/>
    <property type="match status" value="1"/>
</dbReference>
<dbReference type="InterPro" id="IPR023214">
    <property type="entry name" value="HAD_sf"/>
</dbReference>
<gene>
    <name evidence="4" type="primary">yfnB</name>
    <name evidence="4" type="ORF">NCTC1659_00467</name>
</gene>
<comment type="cofactor">
    <cofactor evidence="1">
        <name>Mg(2+)</name>
        <dbReference type="ChEBI" id="CHEBI:18420"/>
    </cofactor>
</comment>
<reference evidence="4 5" key="1">
    <citation type="submission" date="2018-06" db="EMBL/GenBank/DDBJ databases">
        <authorList>
            <consortium name="Pathogen Informatics"/>
            <person name="Doyle S."/>
        </authorList>
    </citation>
    <scope>NUCLEOTIDE SEQUENCE [LARGE SCALE GENOMIC DNA]</scope>
    <source>
        <strain evidence="4 5">NCTC1659</strain>
    </source>
</reference>
<dbReference type="Proteomes" id="UP000254329">
    <property type="component" value="Unassembled WGS sequence"/>
</dbReference>
<proteinExistence type="predicted"/>
<dbReference type="Gene3D" id="3.40.50.1000">
    <property type="entry name" value="HAD superfamily/HAD-like"/>
    <property type="match status" value="1"/>
</dbReference>
<dbReference type="SFLD" id="SFLDG01129">
    <property type="entry name" value="C1.5:_HAD__Beta-PGM__Phosphata"/>
    <property type="match status" value="1"/>
</dbReference>
<dbReference type="InterPro" id="IPR051400">
    <property type="entry name" value="HAD-like_hydrolase"/>
</dbReference>
<dbReference type="GO" id="GO:0016787">
    <property type="term" value="F:hydrolase activity"/>
    <property type="evidence" value="ECO:0007669"/>
    <property type="project" value="UniProtKB-KW"/>
</dbReference>
<evidence type="ECO:0000256" key="2">
    <source>
        <dbReference type="ARBA" id="ARBA00022801"/>
    </source>
</evidence>